<dbReference type="Proteomes" id="UP001054252">
    <property type="component" value="Unassembled WGS sequence"/>
</dbReference>
<name>A0AAV5J4F6_9ROSI</name>
<dbReference type="AlphaFoldDB" id="A0AAV5J4F6"/>
<protein>
    <submittedName>
        <fullName evidence="2">Uncharacterized protein</fullName>
    </submittedName>
</protein>
<organism evidence="2 3">
    <name type="scientific">Rubroshorea leprosula</name>
    <dbReference type="NCBI Taxonomy" id="152421"/>
    <lineage>
        <taxon>Eukaryota</taxon>
        <taxon>Viridiplantae</taxon>
        <taxon>Streptophyta</taxon>
        <taxon>Embryophyta</taxon>
        <taxon>Tracheophyta</taxon>
        <taxon>Spermatophyta</taxon>
        <taxon>Magnoliopsida</taxon>
        <taxon>eudicotyledons</taxon>
        <taxon>Gunneridae</taxon>
        <taxon>Pentapetalae</taxon>
        <taxon>rosids</taxon>
        <taxon>malvids</taxon>
        <taxon>Malvales</taxon>
        <taxon>Dipterocarpaceae</taxon>
        <taxon>Rubroshorea</taxon>
    </lineage>
</organism>
<comment type="caution">
    <text evidence="2">The sequence shown here is derived from an EMBL/GenBank/DDBJ whole genome shotgun (WGS) entry which is preliminary data.</text>
</comment>
<evidence type="ECO:0000256" key="1">
    <source>
        <dbReference type="SAM" id="MobiDB-lite"/>
    </source>
</evidence>
<feature type="region of interest" description="Disordered" evidence="1">
    <location>
        <begin position="50"/>
        <end position="83"/>
    </location>
</feature>
<sequence>MRVSQNQPITRECQYPTRERPQVRNLVYLLGKAAKVFSIHLSRTKPLKLPNDCSPNMQTPIPDPGSHIQSSIPNMLLRSNEED</sequence>
<reference evidence="2 3" key="1">
    <citation type="journal article" date="2021" name="Commun. Biol.">
        <title>The genome of Shorea leprosula (Dipterocarpaceae) highlights the ecological relevance of drought in aseasonal tropical rainforests.</title>
        <authorList>
            <person name="Ng K.K.S."/>
            <person name="Kobayashi M.J."/>
            <person name="Fawcett J.A."/>
            <person name="Hatakeyama M."/>
            <person name="Paape T."/>
            <person name="Ng C.H."/>
            <person name="Ang C.C."/>
            <person name="Tnah L.H."/>
            <person name="Lee C.T."/>
            <person name="Nishiyama T."/>
            <person name="Sese J."/>
            <person name="O'Brien M.J."/>
            <person name="Copetti D."/>
            <person name="Mohd Noor M.I."/>
            <person name="Ong R.C."/>
            <person name="Putra M."/>
            <person name="Sireger I.Z."/>
            <person name="Indrioko S."/>
            <person name="Kosugi Y."/>
            <person name="Izuno A."/>
            <person name="Isagi Y."/>
            <person name="Lee S.L."/>
            <person name="Shimizu K.K."/>
        </authorList>
    </citation>
    <scope>NUCLEOTIDE SEQUENCE [LARGE SCALE GENOMIC DNA]</scope>
    <source>
        <strain evidence="2">214</strain>
    </source>
</reference>
<proteinExistence type="predicted"/>
<keyword evidence="3" id="KW-1185">Reference proteome</keyword>
<evidence type="ECO:0000313" key="3">
    <source>
        <dbReference type="Proteomes" id="UP001054252"/>
    </source>
</evidence>
<gene>
    <name evidence="2" type="ORF">SLEP1_g21001</name>
</gene>
<dbReference type="EMBL" id="BPVZ01000030">
    <property type="protein sequence ID" value="GKV09514.1"/>
    <property type="molecule type" value="Genomic_DNA"/>
</dbReference>
<evidence type="ECO:0000313" key="2">
    <source>
        <dbReference type="EMBL" id="GKV09514.1"/>
    </source>
</evidence>
<accession>A0AAV5J4F6</accession>